<evidence type="ECO:0000259" key="2">
    <source>
        <dbReference type="Pfam" id="PF05225"/>
    </source>
</evidence>
<name>A0A9Q9RAB8_FUSFU</name>
<dbReference type="Pfam" id="PF05225">
    <property type="entry name" value="HTH_psq"/>
    <property type="match status" value="1"/>
</dbReference>
<dbReference type="Proteomes" id="UP000760494">
    <property type="component" value="Unassembled WGS sequence"/>
</dbReference>
<feature type="domain" description="HTH psq-type" evidence="2">
    <location>
        <begin position="19"/>
        <end position="42"/>
    </location>
</feature>
<dbReference type="EMBL" id="CABFJX010000003">
    <property type="protein sequence ID" value="VTT56796.1"/>
    <property type="molecule type" value="Genomic_DNA"/>
</dbReference>
<dbReference type="AlphaFoldDB" id="A0A9Q9RAB8"/>
<dbReference type="InterPro" id="IPR007889">
    <property type="entry name" value="HTH_Psq"/>
</dbReference>
<gene>
    <name evidence="3" type="ORF">C2S_13281</name>
</gene>
<feature type="compositionally biased region" description="Polar residues" evidence="1">
    <location>
        <begin position="52"/>
        <end position="63"/>
    </location>
</feature>
<evidence type="ECO:0000313" key="3">
    <source>
        <dbReference type="EMBL" id="VTT56796.1"/>
    </source>
</evidence>
<protein>
    <recommendedName>
        <fullName evidence="2">HTH psq-type domain-containing protein</fullName>
    </recommendedName>
</protein>
<dbReference type="SUPFAM" id="SSF46689">
    <property type="entry name" value="Homeodomain-like"/>
    <property type="match status" value="1"/>
</dbReference>
<organism evidence="3 4">
    <name type="scientific">Fusarium fujikuroi</name>
    <name type="common">Bakanae and foot rot disease fungus</name>
    <name type="synonym">Gibberella fujikuroi</name>
    <dbReference type="NCBI Taxonomy" id="5127"/>
    <lineage>
        <taxon>Eukaryota</taxon>
        <taxon>Fungi</taxon>
        <taxon>Dikarya</taxon>
        <taxon>Ascomycota</taxon>
        <taxon>Pezizomycotina</taxon>
        <taxon>Sordariomycetes</taxon>
        <taxon>Hypocreomycetidae</taxon>
        <taxon>Hypocreales</taxon>
        <taxon>Nectriaceae</taxon>
        <taxon>Fusarium</taxon>
        <taxon>Fusarium fujikuroi species complex</taxon>
    </lineage>
</organism>
<comment type="caution">
    <text evidence="3">The sequence shown here is derived from an EMBL/GenBank/DDBJ whole genome shotgun (WGS) entry which is preliminary data.</text>
</comment>
<dbReference type="GO" id="GO:0003677">
    <property type="term" value="F:DNA binding"/>
    <property type="evidence" value="ECO:0007669"/>
    <property type="project" value="InterPro"/>
</dbReference>
<dbReference type="Gene3D" id="1.10.10.60">
    <property type="entry name" value="Homeodomain-like"/>
    <property type="match status" value="1"/>
</dbReference>
<dbReference type="InterPro" id="IPR009057">
    <property type="entry name" value="Homeodomain-like_sf"/>
</dbReference>
<sequence>MPSFTEKDISAALQIVTDVNKAAKAYGINHSTLQGRIKGSVTPKEAQKPRQKLSNTQKKSLRD</sequence>
<evidence type="ECO:0000313" key="4">
    <source>
        <dbReference type="Proteomes" id="UP000760494"/>
    </source>
</evidence>
<accession>A0A9Q9RAB8</accession>
<proteinExistence type="predicted"/>
<reference evidence="3" key="1">
    <citation type="submission" date="2019-05" db="EMBL/GenBank/DDBJ databases">
        <authorList>
            <person name="Piombo E."/>
        </authorList>
    </citation>
    <scope>NUCLEOTIDE SEQUENCE</scope>
    <source>
        <strain evidence="3">C2S</strain>
    </source>
</reference>
<evidence type="ECO:0000256" key="1">
    <source>
        <dbReference type="SAM" id="MobiDB-lite"/>
    </source>
</evidence>
<feature type="region of interest" description="Disordered" evidence="1">
    <location>
        <begin position="36"/>
        <end position="63"/>
    </location>
</feature>